<proteinExistence type="predicted"/>
<gene>
    <name evidence="8" type="ORF">A4R26_30855</name>
</gene>
<dbReference type="SUPFAM" id="SSF56954">
    <property type="entry name" value="Outer membrane efflux proteins (OEP)"/>
    <property type="match status" value="1"/>
</dbReference>
<protein>
    <submittedName>
        <fullName evidence="8">Transporter</fullName>
    </submittedName>
</protein>
<reference evidence="9" key="1">
    <citation type="submission" date="2016-04" db="EMBL/GenBank/DDBJ databases">
        <authorList>
            <person name="Chen L."/>
            <person name="Zhuang W."/>
            <person name="Wang G."/>
        </authorList>
    </citation>
    <scope>NUCLEOTIDE SEQUENCE [LARGE SCALE GENOMIC DNA]</scope>
    <source>
        <strain evidence="9">208</strain>
    </source>
</reference>
<feature type="signal peptide" evidence="7">
    <location>
        <begin position="1"/>
        <end position="19"/>
    </location>
</feature>
<feature type="chain" id="PRO_5013093914" evidence="7">
    <location>
        <begin position="20"/>
        <end position="423"/>
    </location>
</feature>
<keyword evidence="7" id="KW-0732">Signal</keyword>
<keyword evidence="3" id="KW-0812">Transmembrane</keyword>
<evidence type="ECO:0000313" key="9">
    <source>
        <dbReference type="Proteomes" id="UP000192276"/>
    </source>
</evidence>
<name>A0A1V9ETE9_9BACT</name>
<evidence type="ECO:0000256" key="4">
    <source>
        <dbReference type="ARBA" id="ARBA00023136"/>
    </source>
</evidence>
<organism evidence="8 9">
    <name type="scientific">Niastella populi</name>
    <dbReference type="NCBI Taxonomy" id="550983"/>
    <lineage>
        <taxon>Bacteria</taxon>
        <taxon>Pseudomonadati</taxon>
        <taxon>Bacteroidota</taxon>
        <taxon>Chitinophagia</taxon>
        <taxon>Chitinophagales</taxon>
        <taxon>Chitinophagaceae</taxon>
        <taxon>Niastella</taxon>
    </lineage>
</organism>
<dbReference type="PANTHER" id="PTHR30026">
    <property type="entry name" value="OUTER MEMBRANE PROTEIN TOLC"/>
    <property type="match status" value="1"/>
</dbReference>
<dbReference type="STRING" id="550983.A4R26_30855"/>
<evidence type="ECO:0000256" key="2">
    <source>
        <dbReference type="ARBA" id="ARBA00022452"/>
    </source>
</evidence>
<dbReference type="Proteomes" id="UP000192276">
    <property type="component" value="Unassembled WGS sequence"/>
</dbReference>
<keyword evidence="6" id="KW-0175">Coiled coil</keyword>
<keyword evidence="9" id="KW-1185">Reference proteome</keyword>
<accession>A0A1V9ETE9</accession>
<evidence type="ECO:0000256" key="1">
    <source>
        <dbReference type="ARBA" id="ARBA00004442"/>
    </source>
</evidence>
<dbReference type="Gene3D" id="1.20.1600.10">
    <property type="entry name" value="Outer membrane efflux proteins (OEP)"/>
    <property type="match status" value="1"/>
</dbReference>
<keyword evidence="2" id="KW-1134">Transmembrane beta strand</keyword>
<keyword evidence="5" id="KW-0998">Cell outer membrane</keyword>
<evidence type="ECO:0000313" key="8">
    <source>
        <dbReference type="EMBL" id="OQP49428.1"/>
    </source>
</evidence>
<dbReference type="PANTHER" id="PTHR30026:SF20">
    <property type="entry name" value="OUTER MEMBRANE PROTEIN TOLC"/>
    <property type="match status" value="1"/>
</dbReference>
<sequence>MIKFCLLITVLFVATGVQAQNADRLTLQQAYDLARQHYPVIRQKDLVRQTADLTISNLSKGFLPQLNISGQATYQSDVTSVPVSIPGVKIDAPGKDQYKIQAELTQLVYDGGNTSAQKNVQIVNAQVEDQKAEVELYKVKDRINQLYLGILLVDAQLEQVAYVKKDIEIGIKRVEAMIKNGTAFRSSRLTLEAELMKNDQRVIELNANRKGLVDVLSLFINRSLPGNVTLEQPTIPMTLVKESVARPELKYYNYQSELFKVQNQLISAKNRPKVNLFVQGGYGRPGLNMLKNEFDLFYIGGVRLNWGLGSLYTTKKERQILEVNERMVDVQKELFMLNTNSQLKQQEAEVDKLSQLIQSDQRIIGVRAQVKDAALAQLTNGVISTNDYLKELNAEDLAKQSLLTHQVQLLHAQINYRTISGNQ</sequence>
<evidence type="ECO:0000256" key="6">
    <source>
        <dbReference type="SAM" id="Coils"/>
    </source>
</evidence>
<dbReference type="GO" id="GO:0015562">
    <property type="term" value="F:efflux transmembrane transporter activity"/>
    <property type="evidence" value="ECO:0007669"/>
    <property type="project" value="InterPro"/>
</dbReference>
<dbReference type="OrthoDB" id="976750at2"/>
<comment type="subcellular location">
    <subcellularLocation>
        <location evidence="1">Cell outer membrane</location>
    </subcellularLocation>
</comment>
<dbReference type="EMBL" id="LWBP01000228">
    <property type="protein sequence ID" value="OQP49428.1"/>
    <property type="molecule type" value="Genomic_DNA"/>
</dbReference>
<evidence type="ECO:0000256" key="7">
    <source>
        <dbReference type="SAM" id="SignalP"/>
    </source>
</evidence>
<dbReference type="InterPro" id="IPR051906">
    <property type="entry name" value="TolC-like"/>
</dbReference>
<keyword evidence="4" id="KW-0472">Membrane</keyword>
<comment type="caution">
    <text evidence="8">The sequence shown here is derived from an EMBL/GenBank/DDBJ whole genome shotgun (WGS) entry which is preliminary data.</text>
</comment>
<dbReference type="AlphaFoldDB" id="A0A1V9ETE9"/>
<evidence type="ECO:0000256" key="3">
    <source>
        <dbReference type="ARBA" id="ARBA00022692"/>
    </source>
</evidence>
<evidence type="ECO:0000256" key="5">
    <source>
        <dbReference type="ARBA" id="ARBA00023237"/>
    </source>
</evidence>
<dbReference type="GO" id="GO:0009279">
    <property type="term" value="C:cell outer membrane"/>
    <property type="evidence" value="ECO:0007669"/>
    <property type="project" value="UniProtKB-SubCell"/>
</dbReference>
<dbReference type="GO" id="GO:1990281">
    <property type="term" value="C:efflux pump complex"/>
    <property type="evidence" value="ECO:0007669"/>
    <property type="project" value="TreeGrafter"/>
</dbReference>
<dbReference type="GO" id="GO:0015288">
    <property type="term" value="F:porin activity"/>
    <property type="evidence" value="ECO:0007669"/>
    <property type="project" value="TreeGrafter"/>
</dbReference>
<feature type="coiled-coil region" evidence="6">
    <location>
        <begin position="336"/>
        <end position="363"/>
    </location>
</feature>
<dbReference type="RefSeq" id="WP_081170181.1">
    <property type="nucleotide sequence ID" value="NZ_LWBP01000228.1"/>
</dbReference>